<reference evidence="2 3" key="1">
    <citation type="submission" date="2020-07" db="EMBL/GenBank/DDBJ databases">
        <title>Sequencing the genomes of 1000 actinobacteria strains.</title>
        <authorList>
            <person name="Klenk H.-P."/>
        </authorList>
    </citation>
    <scope>NUCLEOTIDE SEQUENCE [LARGE SCALE GENOMIC DNA]</scope>
    <source>
        <strain evidence="2 3">DSM 19663</strain>
    </source>
</reference>
<dbReference type="RefSeq" id="WP_182490229.1">
    <property type="nucleotide sequence ID" value="NZ_BAAAOV010000013.1"/>
</dbReference>
<dbReference type="Proteomes" id="UP000585905">
    <property type="component" value="Unassembled WGS sequence"/>
</dbReference>
<dbReference type="InterPro" id="IPR001584">
    <property type="entry name" value="Integrase_cat-core"/>
</dbReference>
<dbReference type="EMBL" id="JACGWX010000002">
    <property type="protein sequence ID" value="MBA8847377.1"/>
    <property type="molecule type" value="Genomic_DNA"/>
</dbReference>
<feature type="domain" description="Integrase catalytic" evidence="1">
    <location>
        <begin position="117"/>
        <end position="306"/>
    </location>
</feature>
<dbReference type="NCBIfam" id="NF033577">
    <property type="entry name" value="transpos_IS481"/>
    <property type="match status" value="1"/>
</dbReference>
<dbReference type="InterPro" id="IPR047656">
    <property type="entry name" value="IS481-like_transpos"/>
</dbReference>
<comment type="caution">
    <text evidence="2">The sequence shown here is derived from an EMBL/GenBank/DDBJ whole genome shotgun (WGS) entry which is preliminary data.</text>
</comment>
<sequence length="306" mass="34265">MELHANARLSVEGRRLLCRRVRELNWKVADAAFAGGISERRAYEWLARFDAGENLTDRPSRPKSSPNRTPARVEAVIVQLRRLRKTASTIAALLRMAVSTVCAVLARVGLNRLSKLDPPEPANRYCRRHAGELIHLDIKTLGRFRRPGKRALGQGADRRSAGAGWEAVHVAVDDATRLAYVEVLADQTAATTVGFLRRAIAWFAARGVTVQEVMTDNGSAYVSRLWAATCAEVGLVHIRTRPYRPRTNGKAERFIQTLLREWAYAATYRDSEHRRAVLPEWVRYYNTQRPHGSLGHRSPITALAAA</sequence>
<dbReference type="PANTHER" id="PTHR35004:SF6">
    <property type="entry name" value="TRANSPOSASE"/>
    <property type="match status" value="1"/>
</dbReference>
<protein>
    <submittedName>
        <fullName evidence="2">Transposase InsO family protein</fullName>
    </submittedName>
</protein>
<dbReference type="Pfam" id="PF13683">
    <property type="entry name" value="rve_3"/>
    <property type="match status" value="1"/>
</dbReference>
<dbReference type="PROSITE" id="PS50994">
    <property type="entry name" value="INTEGRASE"/>
    <property type="match status" value="1"/>
</dbReference>
<accession>A0A839E782</accession>
<dbReference type="InterPro" id="IPR009057">
    <property type="entry name" value="Homeodomain-like_sf"/>
</dbReference>
<dbReference type="SUPFAM" id="SSF46689">
    <property type="entry name" value="Homeodomain-like"/>
    <property type="match status" value="1"/>
</dbReference>
<evidence type="ECO:0000259" key="1">
    <source>
        <dbReference type="PROSITE" id="PS50994"/>
    </source>
</evidence>
<keyword evidence="3" id="KW-1185">Reference proteome</keyword>
<dbReference type="AlphaFoldDB" id="A0A839E782"/>
<dbReference type="Pfam" id="PF13011">
    <property type="entry name" value="LZ_Tnp_IS481"/>
    <property type="match status" value="1"/>
</dbReference>
<name>A0A839E782_9MICO</name>
<dbReference type="GO" id="GO:0003676">
    <property type="term" value="F:nucleic acid binding"/>
    <property type="evidence" value="ECO:0007669"/>
    <property type="project" value="InterPro"/>
</dbReference>
<dbReference type="InterPro" id="IPR012337">
    <property type="entry name" value="RNaseH-like_sf"/>
</dbReference>
<organism evidence="2 3">
    <name type="scientific">Microcella alkalica</name>
    <dbReference type="NCBI Taxonomy" id="355930"/>
    <lineage>
        <taxon>Bacteria</taxon>
        <taxon>Bacillati</taxon>
        <taxon>Actinomycetota</taxon>
        <taxon>Actinomycetes</taxon>
        <taxon>Micrococcales</taxon>
        <taxon>Microbacteriaceae</taxon>
        <taxon>Microcella</taxon>
    </lineage>
</organism>
<dbReference type="InterPro" id="IPR024967">
    <property type="entry name" value="DNA-bd_IS481-type"/>
</dbReference>
<evidence type="ECO:0000313" key="3">
    <source>
        <dbReference type="Proteomes" id="UP000585905"/>
    </source>
</evidence>
<evidence type="ECO:0000313" key="2">
    <source>
        <dbReference type="EMBL" id="MBA8847377.1"/>
    </source>
</evidence>
<proteinExistence type="predicted"/>
<dbReference type="PANTHER" id="PTHR35004">
    <property type="entry name" value="TRANSPOSASE RV3428C-RELATED"/>
    <property type="match status" value="1"/>
</dbReference>
<dbReference type="InterPro" id="IPR036397">
    <property type="entry name" value="RNaseH_sf"/>
</dbReference>
<dbReference type="SUPFAM" id="SSF53098">
    <property type="entry name" value="Ribonuclease H-like"/>
    <property type="match status" value="1"/>
</dbReference>
<gene>
    <name evidence="2" type="ORF">FHX53_000962</name>
</gene>
<dbReference type="GO" id="GO:0015074">
    <property type="term" value="P:DNA integration"/>
    <property type="evidence" value="ECO:0007669"/>
    <property type="project" value="InterPro"/>
</dbReference>
<dbReference type="Gene3D" id="3.30.420.10">
    <property type="entry name" value="Ribonuclease H-like superfamily/Ribonuclease H"/>
    <property type="match status" value="1"/>
</dbReference>